<evidence type="ECO:0000313" key="3">
    <source>
        <dbReference type="Proteomes" id="UP000005959"/>
    </source>
</evidence>
<proteinExistence type="predicted"/>
<feature type="domain" description="DUF7828" evidence="1">
    <location>
        <begin position="4"/>
        <end position="44"/>
    </location>
</feature>
<protein>
    <recommendedName>
        <fullName evidence="1">DUF7828 domain-containing protein</fullName>
    </recommendedName>
</protein>
<name>G9YE45_HAFAL</name>
<reference evidence="2 3" key="1">
    <citation type="submission" date="2011-08" db="EMBL/GenBank/DDBJ databases">
        <authorList>
            <person name="Weinstock G."/>
            <person name="Sodergren E."/>
            <person name="Clifton S."/>
            <person name="Fulton L."/>
            <person name="Fulton B."/>
            <person name="Courtney L."/>
            <person name="Fronick C."/>
            <person name="Harrison M."/>
            <person name="Strong C."/>
            <person name="Farmer C."/>
            <person name="Delahaunty K."/>
            <person name="Markovic C."/>
            <person name="Hall O."/>
            <person name="Minx P."/>
            <person name="Tomlinson C."/>
            <person name="Mitreva M."/>
            <person name="Hou S."/>
            <person name="Chen J."/>
            <person name="Wollam A."/>
            <person name="Pepin K.H."/>
            <person name="Johnson M."/>
            <person name="Bhonagiri V."/>
            <person name="Zhang X."/>
            <person name="Suruliraj S."/>
            <person name="Warren W."/>
            <person name="Chinwalla A."/>
            <person name="Mardis E.R."/>
            <person name="Wilson R.K."/>
        </authorList>
    </citation>
    <scope>NUCLEOTIDE SEQUENCE [LARGE SCALE GENOMIC DNA]</scope>
    <source>
        <strain evidence="2 3">ATCC 51873</strain>
    </source>
</reference>
<organism evidence="2 3">
    <name type="scientific">Hafnia alvei ATCC 51873</name>
    <dbReference type="NCBI Taxonomy" id="1002364"/>
    <lineage>
        <taxon>Bacteria</taxon>
        <taxon>Pseudomonadati</taxon>
        <taxon>Pseudomonadota</taxon>
        <taxon>Gammaproteobacteria</taxon>
        <taxon>Enterobacterales</taxon>
        <taxon>Hafniaceae</taxon>
        <taxon>Hafnia</taxon>
    </lineage>
</organism>
<evidence type="ECO:0000259" key="1">
    <source>
        <dbReference type="Pfam" id="PF25165"/>
    </source>
</evidence>
<dbReference type="InterPro" id="IPR057150">
    <property type="entry name" value="DUF7828"/>
</dbReference>
<dbReference type="Proteomes" id="UP000005959">
    <property type="component" value="Unassembled WGS sequence"/>
</dbReference>
<gene>
    <name evidence="2" type="ORF">HMPREF0454_04894</name>
</gene>
<accession>G9YE45</accession>
<dbReference type="HOGENOM" id="CLU_2973130_0_0_6"/>
<dbReference type="Pfam" id="PF25165">
    <property type="entry name" value="DUF7828"/>
    <property type="match status" value="1"/>
</dbReference>
<dbReference type="AlphaFoldDB" id="G9YE45"/>
<dbReference type="EMBL" id="AGCI01000118">
    <property type="protein sequence ID" value="EHM37432.1"/>
    <property type="molecule type" value="Genomic_DNA"/>
</dbReference>
<comment type="caution">
    <text evidence="2">The sequence shown here is derived from an EMBL/GenBank/DDBJ whole genome shotgun (WGS) entry which is preliminary data.</text>
</comment>
<sequence>MRIRKAFMALNAEAHIVRAADVVSDSMASFTCHHCDCPLRFHRAVGGVTAATAQYATC</sequence>
<evidence type="ECO:0000313" key="2">
    <source>
        <dbReference type="EMBL" id="EHM37432.1"/>
    </source>
</evidence>